<dbReference type="GO" id="GO:0097367">
    <property type="term" value="F:carbohydrate derivative binding"/>
    <property type="evidence" value="ECO:0007669"/>
    <property type="project" value="InterPro"/>
</dbReference>
<name>A0A2T2WJB2_9FIRM</name>
<protein>
    <recommendedName>
        <fullName evidence="1">SIS domain-containing protein</fullName>
    </recommendedName>
</protein>
<organism evidence="2 3">
    <name type="scientific">Sulfobacillus acidophilus</name>
    <dbReference type="NCBI Taxonomy" id="53633"/>
    <lineage>
        <taxon>Bacteria</taxon>
        <taxon>Bacillati</taxon>
        <taxon>Bacillota</taxon>
        <taxon>Clostridia</taxon>
        <taxon>Eubacteriales</taxon>
        <taxon>Clostridiales Family XVII. Incertae Sedis</taxon>
        <taxon>Sulfobacillus</taxon>
    </lineage>
</organism>
<dbReference type="Pfam" id="PF13580">
    <property type="entry name" value="SIS_2"/>
    <property type="match status" value="1"/>
</dbReference>
<dbReference type="InterPro" id="IPR001347">
    <property type="entry name" value="SIS_dom"/>
</dbReference>
<dbReference type="Gene3D" id="3.40.50.10490">
    <property type="entry name" value="Glucose-6-phosphate isomerase like protein, domain 1"/>
    <property type="match status" value="1"/>
</dbReference>
<dbReference type="PANTHER" id="PTHR30390">
    <property type="entry name" value="SEDOHEPTULOSE 7-PHOSPHATE ISOMERASE / DNAA INITIATOR-ASSOCIATING FACTOR FOR REPLICATION INITIATION"/>
    <property type="match status" value="1"/>
</dbReference>
<comment type="caution">
    <text evidence="2">The sequence shown here is derived from an EMBL/GenBank/DDBJ whole genome shotgun (WGS) entry which is preliminary data.</text>
</comment>
<dbReference type="NCBIfam" id="NF002805">
    <property type="entry name" value="PRK02947.1"/>
    <property type="match status" value="1"/>
</dbReference>
<dbReference type="SUPFAM" id="SSF53697">
    <property type="entry name" value="SIS domain"/>
    <property type="match status" value="1"/>
</dbReference>
<dbReference type="PANTHER" id="PTHR30390:SF7">
    <property type="entry name" value="PHOSPHOHEPTOSE ISOMERASE"/>
    <property type="match status" value="1"/>
</dbReference>
<evidence type="ECO:0000259" key="1">
    <source>
        <dbReference type="PROSITE" id="PS51464"/>
    </source>
</evidence>
<dbReference type="EMBL" id="PXYV01000019">
    <property type="protein sequence ID" value="PSR22322.1"/>
    <property type="molecule type" value="Genomic_DNA"/>
</dbReference>
<dbReference type="GO" id="GO:1901135">
    <property type="term" value="P:carbohydrate derivative metabolic process"/>
    <property type="evidence" value="ECO:0007669"/>
    <property type="project" value="InterPro"/>
</dbReference>
<dbReference type="CDD" id="cd05013">
    <property type="entry name" value="SIS_RpiR"/>
    <property type="match status" value="1"/>
</dbReference>
<dbReference type="InterPro" id="IPR046348">
    <property type="entry name" value="SIS_dom_sf"/>
</dbReference>
<proteinExistence type="predicted"/>
<evidence type="ECO:0000313" key="3">
    <source>
        <dbReference type="Proteomes" id="UP000241848"/>
    </source>
</evidence>
<reference evidence="2 3" key="1">
    <citation type="journal article" date="2014" name="BMC Genomics">
        <title>Comparison of environmental and isolate Sulfobacillus genomes reveals diverse carbon, sulfur, nitrogen, and hydrogen metabolisms.</title>
        <authorList>
            <person name="Justice N.B."/>
            <person name="Norman A."/>
            <person name="Brown C.T."/>
            <person name="Singh A."/>
            <person name="Thomas B.C."/>
            <person name="Banfield J.F."/>
        </authorList>
    </citation>
    <scope>NUCLEOTIDE SEQUENCE [LARGE SCALE GENOMIC DNA]</scope>
    <source>
        <strain evidence="2">AMDSBA3</strain>
    </source>
</reference>
<evidence type="ECO:0000313" key="2">
    <source>
        <dbReference type="EMBL" id="PSR22322.1"/>
    </source>
</evidence>
<dbReference type="PROSITE" id="PS51464">
    <property type="entry name" value="SIS"/>
    <property type="match status" value="1"/>
</dbReference>
<accession>A0A2T2WJB2</accession>
<gene>
    <name evidence="2" type="ORF">C7B45_07390</name>
</gene>
<dbReference type="InterPro" id="IPR050099">
    <property type="entry name" value="SIS_GmhA/DiaA_subfam"/>
</dbReference>
<sequence length="239" mass="26045">MTNADGIARYVDEAWMKAWVANREVVPRVARKIVEVHLRGHRVYAFGSGHSHMLVEEMYYRAGGLTIVSPIWEPSLMLHEDAERSSVLEQTPGISRTILDRVHFEAGDLLWLISNSGRNPLIVELAAAAKLQGASVIALMSLTHALAVTPRSVSHQRLNDIADEVIDNGGVLGDAGYYIEGLAQPMFPTSTMVGAGLVNWIWVEVARQLMEAGVTPTVLTSFNVDQELPQDSGCGVSDA</sequence>
<dbReference type="Proteomes" id="UP000241848">
    <property type="component" value="Unassembled WGS sequence"/>
</dbReference>
<dbReference type="AlphaFoldDB" id="A0A2T2WJB2"/>
<dbReference type="InterPro" id="IPR035472">
    <property type="entry name" value="RpiR-like_SIS"/>
</dbReference>
<feature type="domain" description="SIS" evidence="1">
    <location>
        <begin position="33"/>
        <end position="211"/>
    </location>
</feature>